<dbReference type="InterPro" id="IPR058210">
    <property type="entry name" value="SACS/Nov_dom"/>
</dbReference>
<accession>A0AAD8JMF6</accession>
<evidence type="ECO:0000313" key="3">
    <source>
        <dbReference type="EMBL" id="KAK1407154.1"/>
    </source>
</evidence>
<evidence type="ECO:0000259" key="2">
    <source>
        <dbReference type="Pfam" id="PF25794"/>
    </source>
</evidence>
<keyword evidence="4" id="KW-1185">Reference proteome</keyword>
<dbReference type="InterPro" id="IPR036890">
    <property type="entry name" value="HATPase_C_sf"/>
</dbReference>
<evidence type="ECO:0000256" key="1">
    <source>
        <dbReference type="SAM" id="Phobius"/>
    </source>
</evidence>
<dbReference type="NCBIfam" id="NF047352">
    <property type="entry name" value="P_loop_sacsin"/>
    <property type="match status" value="1"/>
</dbReference>
<comment type="caution">
    <text evidence="3">The sequence shown here is derived from an EMBL/GenBank/DDBJ whole genome shotgun (WGS) entry which is preliminary data.</text>
</comment>
<gene>
    <name evidence="3" type="ORF">QVD17_38765</name>
</gene>
<keyword evidence="1" id="KW-0812">Transmembrane</keyword>
<proteinExistence type="predicted"/>
<dbReference type="Gene3D" id="3.30.565.10">
    <property type="entry name" value="Histidine kinase-like ATPase, C-terminal domain"/>
    <property type="match status" value="1"/>
</dbReference>
<dbReference type="SUPFAM" id="SSF55874">
    <property type="entry name" value="ATPase domain of HSP90 chaperone/DNA topoisomerase II/histidine kinase"/>
    <property type="match status" value="1"/>
</dbReference>
<evidence type="ECO:0000313" key="4">
    <source>
        <dbReference type="Proteomes" id="UP001229421"/>
    </source>
</evidence>
<dbReference type="InterPro" id="IPR052957">
    <property type="entry name" value="Auxin_embryo_med"/>
</dbReference>
<name>A0AAD8JMF6_TARER</name>
<sequence length="1732" mass="196734">MAKEHVEEIRRAKFSIGGEPNPLTEDLHQAVKNLSAELYAKDVHFLMELIQNAEDNEYPEGVDPSLEFVITSKDITNTGAPATLLVFNNEKGFSRKNVESICSVGRSTKKGLRKRGYIGEKGIGFKSVFLITSQPYIFSNGYQIRFNEKPCQHCNLGYIVPEWVDEDPTLSVIQSVYGSSAALPTTTLVLPLKSDKVKPVKDQLSSIHPEVLLFLSKIKRLSVREDNNDPRLNTVSAISISSEKNFITLKSMDAESFTLHLTADVSGNQDDTECGYYMWKQRFPVKQENKVEVRSEVEEWVVTLAFPNGKRLDRGGSMPGIYSFLPTETITNFPFIIQADFLLASSRENILWDNKWNAGILDCVAVAFLNAFTSLIKSSETAPVSSLPNQFRFLPVKESSHSKLNHVRDAIKAKLLNETIVPCESYTGQKLFRKPSEVGRLKPAFWSILNSARNQGVSFTNISSHGAYLLTSSFDQLEYNSILEFLEIQAVDNEWYAKCIAGSNLVKGVSEELYLQLLVFIAENWVVSSFCRTNITNIPLIKYVGMDGKVNLFKVNGCENKLLAAESNYISWLISWNTEFHCSTSQFFLPAVTHQAIGTCLKKHTLKTWLMEKVKVTFISVSEYADKLIPSLKSDRKLALTYACFLYQSLKNSYLGGNEVLNLCTKMPIVDNYGHVIVRRDGVLVPAKGSKWVELIGSNPWRQHNYVELGEDYTRSLSYFGNFTSGEDLVSFMKTYVGASDVPHLSPPNAAVPTLSSPLTIENTFLLLTWLNSLRKKSVRLPDHFLSSIKNGSWLKISLSGSPGYRPPSESFMLDSSSGGILQNGSVLVDIPLVDVTFYGAEIKKYKEELQTIGVRFENSEACEFIGDRLMYLVASSTLTRDNVVSILKFIQYLGAHYIPSDKFVNRIKQGKWLRTSRGDMIPKNSVLFCSEWNAASQISDIPFIDKGYYGEEIHSYKKELKLLGVLVNFDESCYQLVSDNLKSSSSLTSLSSEAMLLMLRCIQKFGSSDKLVQALKNKKCLKTNIGYRCPSECFLVTSESEWGCLLQVFKTFPVLDANYYRWSIFSMAQELKKIGVMVDFEDAAKEFARTFKQQASASSITKENVFSFLECFRKLKEAKVKFPEELKKCIHQEKWLKTKLGDYKSPNECILFGADWEAISSITILPFIDDSNNFYGGRIHDYQVELKQLGVKTDFKDGAKFVAAGLYLPDFSSSITPASVYALLDSVKRLKEAAFEIPAKFLEKLSQKNWIKTHFGYKRPNECLVFSSVWDPYLKRDDGPFIDEQFYGSQIESYKDVLSHLGVITNIQEGCGLIASYLHSQSNFERINRFYNYLSEFKWKPGEEDDKSIWLPRGTVNGEWVSPEDCVLHDKNNLFGDQLNVLDKFKYELKILHFFADIYNVKVHPSVDDYCSLWKKWEASGTKITHTECCAFWGFVVRNWNSNTEETFNKSLSKLPVSSPNSDEIYLSDKRDVFIGDDLFVTDLFQSSPCPIFVWYPQPSSKTLTRIALVDAYKKLGVRTISESAHKNVSDIDHVKLEPVASKEKFLKKGLFKLILGFLADPNLKLDPARRHEAVGRILGLEAFETVDPMTVKYSLSLSCGDVINVEAERMIRWDKQSSKLFMQKTEEGCVQKNVIERASHFAEVISEGMLWETEELVPQLSELIRLGYLVLFDEEAIEYLMKIKNLQMFEKEKLSDGYAGEVKLVFLLLFHVLHWLLMFCFIPRFLFQYM</sequence>
<dbReference type="PANTHER" id="PTHR32387">
    <property type="entry name" value="WU:FJ29H11"/>
    <property type="match status" value="1"/>
</dbReference>
<reference evidence="3" key="1">
    <citation type="journal article" date="2023" name="bioRxiv">
        <title>Improved chromosome-level genome assembly for marigold (Tagetes erecta).</title>
        <authorList>
            <person name="Jiang F."/>
            <person name="Yuan L."/>
            <person name="Wang S."/>
            <person name="Wang H."/>
            <person name="Xu D."/>
            <person name="Wang A."/>
            <person name="Fan W."/>
        </authorList>
    </citation>
    <scope>NUCLEOTIDE SEQUENCE</scope>
    <source>
        <strain evidence="3">WSJ</strain>
        <tissue evidence="3">Leaf</tissue>
    </source>
</reference>
<dbReference type="Proteomes" id="UP001229421">
    <property type="component" value="Unassembled WGS sequence"/>
</dbReference>
<protein>
    <recommendedName>
        <fullName evidence="2">Sacsin/Nov domain-containing protein</fullName>
    </recommendedName>
</protein>
<keyword evidence="1" id="KW-0472">Membrane</keyword>
<dbReference type="Pfam" id="PF25794">
    <property type="entry name" value="SACS"/>
    <property type="match status" value="1"/>
</dbReference>
<keyword evidence="1" id="KW-1133">Transmembrane helix</keyword>
<dbReference type="PANTHER" id="PTHR32387:SF3">
    <property type="entry name" value="ATP_DNA BINDING PROTEIN"/>
    <property type="match status" value="1"/>
</dbReference>
<organism evidence="3 4">
    <name type="scientific">Tagetes erecta</name>
    <name type="common">African marigold</name>
    <dbReference type="NCBI Taxonomy" id="13708"/>
    <lineage>
        <taxon>Eukaryota</taxon>
        <taxon>Viridiplantae</taxon>
        <taxon>Streptophyta</taxon>
        <taxon>Embryophyta</taxon>
        <taxon>Tracheophyta</taxon>
        <taxon>Spermatophyta</taxon>
        <taxon>Magnoliopsida</taxon>
        <taxon>eudicotyledons</taxon>
        <taxon>Gunneridae</taxon>
        <taxon>Pentapetalae</taxon>
        <taxon>asterids</taxon>
        <taxon>campanulids</taxon>
        <taxon>Asterales</taxon>
        <taxon>Asteraceae</taxon>
        <taxon>Asteroideae</taxon>
        <taxon>Heliantheae alliance</taxon>
        <taxon>Tageteae</taxon>
        <taxon>Tagetes</taxon>
    </lineage>
</organism>
<feature type="transmembrane region" description="Helical" evidence="1">
    <location>
        <begin position="1706"/>
        <end position="1729"/>
    </location>
</feature>
<dbReference type="EMBL" id="JAUHHV010000011">
    <property type="protein sequence ID" value="KAK1407154.1"/>
    <property type="molecule type" value="Genomic_DNA"/>
</dbReference>
<feature type="domain" description="Sacsin/Nov" evidence="2">
    <location>
        <begin position="25"/>
        <end position="142"/>
    </location>
</feature>